<organism evidence="6 7">
    <name type="scientific">Paeniglutamicibacter kerguelensis</name>
    <dbReference type="NCBI Taxonomy" id="254788"/>
    <lineage>
        <taxon>Bacteria</taxon>
        <taxon>Bacillati</taxon>
        <taxon>Actinomycetota</taxon>
        <taxon>Actinomycetes</taxon>
        <taxon>Micrococcales</taxon>
        <taxon>Micrococcaceae</taxon>
        <taxon>Paeniglutamicibacter</taxon>
    </lineage>
</organism>
<dbReference type="Pfam" id="PF01614">
    <property type="entry name" value="IclR_C"/>
    <property type="match status" value="1"/>
</dbReference>
<feature type="domain" description="HTH iclR-type" evidence="4">
    <location>
        <begin position="8"/>
        <end position="68"/>
    </location>
</feature>
<keyword evidence="7" id="KW-1185">Reference proteome</keyword>
<dbReference type="EMBL" id="JAGIOF010000001">
    <property type="protein sequence ID" value="MBP2385394.1"/>
    <property type="molecule type" value="Genomic_DNA"/>
</dbReference>
<evidence type="ECO:0000256" key="2">
    <source>
        <dbReference type="ARBA" id="ARBA00023125"/>
    </source>
</evidence>
<evidence type="ECO:0000313" key="6">
    <source>
        <dbReference type="EMBL" id="MBP2385394.1"/>
    </source>
</evidence>
<feature type="domain" description="IclR-ED" evidence="5">
    <location>
        <begin position="62"/>
        <end position="251"/>
    </location>
</feature>
<dbReference type="InterPro" id="IPR036388">
    <property type="entry name" value="WH-like_DNA-bd_sf"/>
</dbReference>
<comment type="caution">
    <text evidence="6">The sequence shown here is derived from an EMBL/GenBank/DDBJ whole genome shotgun (WGS) entry which is preliminary data.</text>
</comment>
<evidence type="ECO:0000313" key="7">
    <source>
        <dbReference type="Proteomes" id="UP001296993"/>
    </source>
</evidence>
<dbReference type="RefSeq" id="WP_209996209.1">
    <property type="nucleotide sequence ID" value="NZ_BAAAJY010000015.1"/>
</dbReference>
<name>A0ABS4XAA1_9MICC</name>
<gene>
    <name evidence="6" type="ORF">JOF47_000905</name>
</gene>
<evidence type="ECO:0000256" key="1">
    <source>
        <dbReference type="ARBA" id="ARBA00023015"/>
    </source>
</evidence>
<dbReference type="PROSITE" id="PS51078">
    <property type="entry name" value="ICLR_ED"/>
    <property type="match status" value="1"/>
</dbReference>
<dbReference type="InterPro" id="IPR050707">
    <property type="entry name" value="HTH_MetabolicPath_Reg"/>
</dbReference>
<dbReference type="Gene3D" id="1.10.10.10">
    <property type="entry name" value="Winged helix-like DNA-binding domain superfamily/Winged helix DNA-binding domain"/>
    <property type="match status" value="1"/>
</dbReference>
<dbReference type="InterPro" id="IPR014757">
    <property type="entry name" value="Tscrpt_reg_IclR_C"/>
</dbReference>
<reference evidence="6 7" key="1">
    <citation type="submission" date="2021-03" db="EMBL/GenBank/DDBJ databases">
        <title>Sequencing the genomes of 1000 actinobacteria strains.</title>
        <authorList>
            <person name="Klenk H.-P."/>
        </authorList>
    </citation>
    <scope>NUCLEOTIDE SEQUENCE [LARGE SCALE GENOMIC DNA]</scope>
    <source>
        <strain evidence="6 7">DSM 15797</strain>
    </source>
</reference>
<keyword evidence="2 6" id="KW-0238">DNA-binding</keyword>
<dbReference type="SUPFAM" id="SSF46785">
    <property type="entry name" value="Winged helix' DNA-binding domain"/>
    <property type="match status" value="1"/>
</dbReference>
<accession>A0ABS4XAA1</accession>
<proteinExistence type="predicted"/>
<dbReference type="InterPro" id="IPR036390">
    <property type="entry name" value="WH_DNA-bd_sf"/>
</dbReference>
<dbReference type="Pfam" id="PF09339">
    <property type="entry name" value="HTH_IclR"/>
    <property type="match status" value="1"/>
</dbReference>
<dbReference type="PANTHER" id="PTHR30136">
    <property type="entry name" value="HELIX-TURN-HELIX TRANSCRIPTIONAL REGULATOR, ICLR FAMILY"/>
    <property type="match status" value="1"/>
</dbReference>
<evidence type="ECO:0000256" key="3">
    <source>
        <dbReference type="ARBA" id="ARBA00023163"/>
    </source>
</evidence>
<sequence length="251" mass="26964">MENKTSPVESVDRALVLMMAMRDGGPLSVKAAAELLGVAPSTAHRLLNSLAYRGFAAQSHDRTYRQGPEFSGRSAQPVSTEQIRQVAQAAMQQLQAAAGETVQLMVMYGGHIQFIDGVESKRTLRIGKLVGNLMPAFVSAGGKAMLARMTNTQLEDLYRSGLLSWSTSKITTPSLLKRHMTKVRRDGFGASIEETEQGVMGLGVSINDPHGVPVAALTIATPSVRFDRSAVNANVEALHRAAATVTEALYR</sequence>
<dbReference type="PANTHER" id="PTHR30136:SF24">
    <property type="entry name" value="HTH-TYPE TRANSCRIPTIONAL REPRESSOR ALLR"/>
    <property type="match status" value="1"/>
</dbReference>
<dbReference type="SMART" id="SM00346">
    <property type="entry name" value="HTH_ICLR"/>
    <property type="match status" value="1"/>
</dbReference>
<evidence type="ECO:0000259" key="4">
    <source>
        <dbReference type="PROSITE" id="PS51077"/>
    </source>
</evidence>
<dbReference type="Proteomes" id="UP001296993">
    <property type="component" value="Unassembled WGS sequence"/>
</dbReference>
<evidence type="ECO:0000259" key="5">
    <source>
        <dbReference type="PROSITE" id="PS51078"/>
    </source>
</evidence>
<dbReference type="InterPro" id="IPR005471">
    <property type="entry name" value="Tscrpt_reg_IclR_N"/>
</dbReference>
<protein>
    <submittedName>
        <fullName evidence="6">DNA-binding IclR family transcriptional regulator</fullName>
    </submittedName>
</protein>
<dbReference type="Gene3D" id="3.30.450.40">
    <property type="match status" value="1"/>
</dbReference>
<keyword evidence="1" id="KW-0805">Transcription regulation</keyword>
<keyword evidence="3" id="KW-0804">Transcription</keyword>
<dbReference type="SUPFAM" id="SSF55781">
    <property type="entry name" value="GAF domain-like"/>
    <property type="match status" value="1"/>
</dbReference>
<dbReference type="PROSITE" id="PS51077">
    <property type="entry name" value="HTH_ICLR"/>
    <property type="match status" value="1"/>
</dbReference>
<dbReference type="GO" id="GO:0003677">
    <property type="term" value="F:DNA binding"/>
    <property type="evidence" value="ECO:0007669"/>
    <property type="project" value="UniProtKB-KW"/>
</dbReference>
<dbReference type="InterPro" id="IPR029016">
    <property type="entry name" value="GAF-like_dom_sf"/>
</dbReference>